<dbReference type="KEGG" id="jeo:JMA_42930"/>
<evidence type="ECO:0000313" key="1">
    <source>
        <dbReference type="EMBL" id="AJD93610.1"/>
    </source>
</evidence>
<proteinExistence type="predicted"/>
<keyword evidence="1" id="KW-0614">Plasmid</keyword>
<dbReference type="HOGENOM" id="CLU_815800_0_0_9"/>
<protein>
    <recommendedName>
        <fullName evidence="3">Lipoprotein</fullName>
    </recommendedName>
</protein>
<dbReference type="EMBL" id="CP009417">
    <property type="protein sequence ID" value="AJD93610.1"/>
    <property type="molecule type" value="Genomic_DNA"/>
</dbReference>
<keyword evidence="2" id="KW-1185">Reference proteome</keyword>
<name>A0A0B5ATR8_9BACL</name>
<evidence type="ECO:0008006" key="3">
    <source>
        <dbReference type="Google" id="ProtNLM"/>
    </source>
</evidence>
<geneLocation type="plasmid" evidence="2"/>
<accession>A0A0B5ATR8</accession>
<sequence length="340" mass="38520">MKHKTKMTVAVLSTAVMLSGCTPMDKTIASVDEYAQGKLASLSVPFEWFKLDKLKDETPKDVWGNITPIELPVKDTSNKTRASMEEFLSVLSTELTAVDSMKQFAEGSNSSRETIPYFSYLSSSSDVFGDAVKEIYAVPHQFVQSMTLTGVGEQVADGERMRVMTATLNSVNDSEKFLTHDFSFWMDEKNNIKKVTLNQESNRVHTPKPLTKDSEWVEHVHKEFGFLWKDIGSFPKNDDWTKVTKDVFSSWLTQQGIDDKESVDVMYEWYRMNEGDLSRAVVTGYLHTDHEALAQTLYEVTYPHKNTGKTTSFTVVYDRGLNKIIGLQKGSPFTYKGESE</sequence>
<gene>
    <name evidence="1" type="ORF">JMA_42930</name>
</gene>
<dbReference type="PROSITE" id="PS51257">
    <property type="entry name" value="PROKAR_LIPOPROTEIN"/>
    <property type="match status" value="1"/>
</dbReference>
<reference evidence="1 2" key="1">
    <citation type="submission" date="2014-08" db="EMBL/GenBank/DDBJ databases">
        <title>Complete genome of a marine bacteria Jeotgalibacillus malaysiensis.</title>
        <authorList>
            <person name="Yaakop A.S."/>
            <person name="Chan K.-G."/>
            <person name="Goh K.M."/>
        </authorList>
    </citation>
    <scope>NUCLEOTIDE SEQUENCE [LARGE SCALE GENOMIC DNA]</scope>
    <source>
        <strain evidence="1 2">D5</strain>
        <plasmid evidence="2">Plasmid</plasmid>
    </source>
</reference>
<dbReference type="AlphaFoldDB" id="A0A0B5ATR8"/>
<dbReference type="BioCyc" id="JESP1508404:G14D9-13616-MONOMER"/>
<evidence type="ECO:0000313" key="2">
    <source>
        <dbReference type="Proteomes" id="UP000031449"/>
    </source>
</evidence>
<dbReference type="OrthoDB" id="2191031at2"/>
<organism evidence="1 2">
    <name type="scientific">Jeotgalibacillus malaysiensis</name>
    <dbReference type="NCBI Taxonomy" id="1508404"/>
    <lineage>
        <taxon>Bacteria</taxon>
        <taxon>Bacillati</taxon>
        <taxon>Bacillota</taxon>
        <taxon>Bacilli</taxon>
        <taxon>Bacillales</taxon>
        <taxon>Caryophanaceae</taxon>
        <taxon>Jeotgalibacillus</taxon>
    </lineage>
</organism>
<dbReference type="Proteomes" id="UP000031449">
    <property type="component" value="Plasmid unnamed"/>
</dbReference>